<dbReference type="InterPro" id="IPR036873">
    <property type="entry name" value="Rhodanese-like_dom_sf"/>
</dbReference>
<feature type="domain" description="Rhodanese" evidence="1">
    <location>
        <begin position="140"/>
        <end position="231"/>
    </location>
</feature>
<dbReference type="GO" id="GO:0004792">
    <property type="term" value="F:thiosulfate-cyanide sulfurtransferase activity"/>
    <property type="evidence" value="ECO:0007669"/>
    <property type="project" value="TreeGrafter"/>
</dbReference>
<evidence type="ECO:0000259" key="1">
    <source>
        <dbReference type="PROSITE" id="PS50206"/>
    </source>
</evidence>
<feature type="domain" description="Rhodanese" evidence="1">
    <location>
        <begin position="17"/>
        <end position="107"/>
    </location>
</feature>
<dbReference type="AlphaFoldDB" id="A0A0R3NDA9"/>
<dbReference type="Pfam" id="PF00581">
    <property type="entry name" value="Rhodanese"/>
    <property type="match status" value="3"/>
</dbReference>
<organism evidence="2 3">
    <name type="scientific">Bradyrhizobium retamae</name>
    <dbReference type="NCBI Taxonomy" id="1300035"/>
    <lineage>
        <taxon>Bacteria</taxon>
        <taxon>Pseudomonadati</taxon>
        <taxon>Pseudomonadota</taxon>
        <taxon>Alphaproteobacteria</taxon>
        <taxon>Hyphomicrobiales</taxon>
        <taxon>Nitrobacteraceae</taxon>
        <taxon>Bradyrhizobium</taxon>
    </lineage>
</organism>
<sequence length="410" mass="44675">MTVPSVTPSQVRAALLLREEIALLDVRHEAVFATGHPLFAANMAADRIALEAETRLPRKDVSIVLYDTGEGLVTVAADHLKALGYTNVRQLDGGLQGWKSAGYEVFEDVNSYAKAFGELVESRRHTPSLAAEEVGALIASGANIQILDVRRFDEYATMNIPGSISVPGAELVLRAGRAAPDPETTIIVNCAGRTRSIIGTQSLINAGVANKVRALRNGTIGWTLAKQHLEHGSDRRGEVGAIKGGEANARDVAYRAGVRHIGSEEMAALQAQANRTLYCFDVRSEEEYTAGHITGFRHYAGGQLVQEIDMAAPVRGARIVLTDNMSVRADMTASWLAQMGWETYVLEGGYDASLEIGPPRVIPKSDPSHRYRRPYEGTDVKESAMQAYLDWEYGLVEQLRRDGTHGFFVI</sequence>
<dbReference type="Gene3D" id="3.40.250.10">
    <property type="entry name" value="Rhodanese-like domain"/>
    <property type="match status" value="3"/>
</dbReference>
<keyword evidence="2" id="KW-0808">Transferase</keyword>
<proteinExistence type="predicted"/>
<evidence type="ECO:0000313" key="2">
    <source>
        <dbReference type="EMBL" id="KRR30297.1"/>
    </source>
</evidence>
<protein>
    <submittedName>
        <fullName evidence="2">Thiosulfate sulfurtransferase</fullName>
    </submittedName>
</protein>
<dbReference type="EMBL" id="LLYA01000001">
    <property type="protein sequence ID" value="KRR30297.1"/>
    <property type="molecule type" value="Genomic_DNA"/>
</dbReference>
<reference evidence="2 3" key="1">
    <citation type="submission" date="2014-03" db="EMBL/GenBank/DDBJ databases">
        <title>Bradyrhizobium valentinum sp. nov., isolated from effective nodules of Lupinus mariae-josephae, a lupine endemic of basic-lime soils in Eastern Spain.</title>
        <authorList>
            <person name="Duran D."/>
            <person name="Rey L."/>
            <person name="Navarro A."/>
            <person name="Busquets A."/>
            <person name="Imperial J."/>
            <person name="Ruiz-Argueso T."/>
        </authorList>
    </citation>
    <scope>NUCLEOTIDE SEQUENCE [LARGE SCALE GENOMIC DNA]</scope>
    <source>
        <strain evidence="2 3">Ro19</strain>
    </source>
</reference>
<dbReference type="RefSeq" id="WP_057841183.1">
    <property type="nucleotide sequence ID" value="NZ_LLYA01000001.1"/>
</dbReference>
<dbReference type="PROSITE" id="PS50206">
    <property type="entry name" value="RHODANESE_3"/>
    <property type="match status" value="3"/>
</dbReference>
<dbReference type="CDD" id="cd01534">
    <property type="entry name" value="4RHOD_Repeat_3"/>
    <property type="match status" value="1"/>
</dbReference>
<dbReference type="InterPro" id="IPR001763">
    <property type="entry name" value="Rhodanese-like_dom"/>
</dbReference>
<dbReference type="PANTHER" id="PTHR44086:SF10">
    <property type="entry name" value="THIOSULFATE SULFURTRANSFERASE_RHODANESE-LIKE DOMAIN-CONTAINING PROTEIN 3"/>
    <property type="match status" value="1"/>
</dbReference>
<dbReference type="OrthoDB" id="9789585at2"/>
<accession>A0A0R3NDA9</accession>
<gene>
    <name evidence="2" type="ORF">CQ13_01165</name>
</gene>
<dbReference type="Proteomes" id="UP000052023">
    <property type="component" value="Unassembled WGS sequence"/>
</dbReference>
<name>A0A0R3NDA9_9BRAD</name>
<comment type="caution">
    <text evidence="2">The sequence shown here is derived from an EMBL/GenBank/DDBJ whole genome shotgun (WGS) entry which is preliminary data.</text>
</comment>
<feature type="domain" description="Rhodanese" evidence="1">
    <location>
        <begin position="273"/>
        <end position="362"/>
    </location>
</feature>
<dbReference type="SMART" id="SM00450">
    <property type="entry name" value="RHOD"/>
    <property type="match status" value="3"/>
</dbReference>
<dbReference type="SUPFAM" id="SSF52821">
    <property type="entry name" value="Rhodanese/Cell cycle control phosphatase"/>
    <property type="match status" value="3"/>
</dbReference>
<dbReference type="PANTHER" id="PTHR44086">
    <property type="entry name" value="THIOSULFATE SULFURTRANSFERASE RDL2, MITOCHONDRIAL-RELATED"/>
    <property type="match status" value="1"/>
</dbReference>
<evidence type="ECO:0000313" key="3">
    <source>
        <dbReference type="Proteomes" id="UP000052023"/>
    </source>
</evidence>
<keyword evidence="3" id="KW-1185">Reference proteome</keyword>